<dbReference type="Pfam" id="PF03932">
    <property type="entry name" value="CutC"/>
    <property type="match status" value="1"/>
</dbReference>
<dbReference type="GO" id="GO:0005507">
    <property type="term" value="F:copper ion binding"/>
    <property type="evidence" value="ECO:0007669"/>
    <property type="project" value="TreeGrafter"/>
</dbReference>
<dbReference type="AlphaFoldDB" id="A0A3P1BS28"/>
<keyword evidence="4" id="KW-1185">Reference proteome</keyword>
<evidence type="ECO:0000256" key="1">
    <source>
        <dbReference type="ARBA" id="ARBA00007768"/>
    </source>
</evidence>
<dbReference type="InterPro" id="IPR036822">
    <property type="entry name" value="CutC-like_dom_sf"/>
</dbReference>
<dbReference type="SUPFAM" id="SSF110395">
    <property type="entry name" value="CutC-like"/>
    <property type="match status" value="1"/>
</dbReference>
<comment type="similarity">
    <text evidence="1 2">Belongs to the CutC family.</text>
</comment>
<comment type="caution">
    <text evidence="2">Once thought to be involved in copper homeostasis, experiments in E.coli have shown this is not the case.</text>
</comment>
<reference evidence="3 4" key="1">
    <citation type="submission" date="2018-11" db="EMBL/GenBank/DDBJ databases">
        <authorList>
            <person name="Zhou Z."/>
            <person name="Wang G."/>
        </authorList>
    </citation>
    <scope>NUCLEOTIDE SEQUENCE [LARGE SCALE GENOMIC DNA]</scope>
    <source>
        <strain evidence="3 4">KCTC52004</strain>
    </source>
</reference>
<dbReference type="EMBL" id="RQJO01000008">
    <property type="protein sequence ID" value="RRB03713.1"/>
    <property type="molecule type" value="Genomic_DNA"/>
</dbReference>
<name>A0A3P1BS28_9BACT</name>
<comment type="caution">
    <text evidence="3">The sequence shown here is derived from an EMBL/GenBank/DDBJ whole genome shotgun (WGS) entry which is preliminary data.</text>
</comment>
<evidence type="ECO:0000313" key="4">
    <source>
        <dbReference type="Proteomes" id="UP000271925"/>
    </source>
</evidence>
<dbReference type="RefSeq" id="WP_124873713.1">
    <property type="nucleotide sequence ID" value="NZ_RQJO01000008.1"/>
</dbReference>
<comment type="subcellular location">
    <subcellularLocation>
        <location evidence="2">Cytoplasm</location>
    </subcellularLocation>
</comment>
<dbReference type="HAMAP" id="MF_00795">
    <property type="entry name" value="CutC"/>
    <property type="match status" value="1"/>
</dbReference>
<protein>
    <recommendedName>
        <fullName evidence="2">PF03932 family protein CutC</fullName>
    </recommendedName>
</protein>
<accession>A0A3P1BS28</accession>
<proteinExistence type="inferred from homology"/>
<organism evidence="3 4">
    <name type="scientific">Larkinella rosea</name>
    <dbReference type="NCBI Taxonomy" id="2025312"/>
    <lineage>
        <taxon>Bacteria</taxon>
        <taxon>Pseudomonadati</taxon>
        <taxon>Bacteroidota</taxon>
        <taxon>Cytophagia</taxon>
        <taxon>Cytophagales</taxon>
        <taxon>Spirosomataceae</taxon>
        <taxon>Larkinella</taxon>
    </lineage>
</organism>
<dbReference type="FunFam" id="3.20.20.380:FF:000001">
    <property type="entry name" value="Copper homeostasis protein CutC"/>
    <property type="match status" value="1"/>
</dbReference>
<dbReference type="PANTHER" id="PTHR12598:SF0">
    <property type="entry name" value="COPPER HOMEOSTASIS PROTEIN CUTC HOMOLOG"/>
    <property type="match status" value="1"/>
</dbReference>
<dbReference type="GO" id="GO:0005737">
    <property type="term" value="C:cytoplasm"/>
    <property type="evidence" value="ECO:0007669"/>
    <property type="project" value="UniProtKB-SubCell"/>
</dbReference>
<dbReference type="OrthoDB" id="9815677at2"/>
<dbReference type="Gene3D" id="3.20.20.380">
    <property type="entry name" value="Copper homeostasis (CutC) domain"/>
    <property type="match status" value="1"/>
</dbReference>
<evidence type="ECO:0000313" key="3">
    <source>
        <dbReference type="EMBL" id="RRB03713.1"/>
    </source>
</evidence>
<keyword evidence="2" id="KW-0963">Cytoplasm</keyword>
<dbReference type="PANTHER" id="PTHR12598">
    <property type="entry name" value="COPPER HOMEOSTASIS PROTEIN CUTC"/>
    <property type="match status" value="1"/>
</dbReference>
<dbReference type="Proteomes" id="UP000271925">
    <property type="component" value="Unassembled WGS sequence"/>
</dbReference>
<sequence>MKIEICAFSLESCLIAQASGAARIELCGGAGEGGTTPSIGLIELAREQLVIDLYVMIRPRGGDFLYNETELAVMRRDIETAKKTGADGVVLGLLKADGTVDEEKTAELIRLAHPLPVTFHRAFDLTRDPLEALEAVIRAGAKRILTSGQQASAEAGIPLLTKLAEQAGDRIEIMAGAGVTAANAARLAATGVHALHLTGKKVMNSGMAYRNPDVPMASVAMSEYEWLSTSSEVVKEVIKNAAVSQS</sequence>
<gene>
    <name evidence="2" type="primary">cutC</name>
    <name evidence="3" type="ORF">EHT25_09240</name>
</gene>
<dbReference type="InterPro" id="IPR005627">
    <property type="entry name" value="CutC-like"/>
</dbReference>
<evidence type="ECO:0000256" key="2">
    <source>
        <dbReference type="HAMAP-Rule" id="MF_00795"/>
    </source>
</evidence>